<dbReference type="Pfam" id="PF00069">
    <property type="entry name" value="Pkinase"/>
    <property type="match status" value="1"/>
</dbReference>
<protein>
    <recommendedName>
        <fullName evidence="1">non-specific serine/threonine protein kinase</fullName>
        <ecNumber evidence="1">2.7.11.1</ecNumber>
    </recommendedName>
</protein>
<reference evidence="9" key="1">
    <citation type="submission" date="2012-02" db="EMBL/GenBank/DDBJ databases">
        <title>Genome sequencing of Giardia lamblia Genotypes A2 and B isolates (DH and GS) and comparative analysis with the genomes of Genotypes A1 and E (WB and Pig).</title>
        <authorList>
            <person name="Adam R."/>
            <person name="Dahlstrom E."/>
            <person name="Martens C."/>
            <person name="Bruno D."/>
            <person name="Barbian K."/>
            <person name="Porcella S.F."/>
            <person name="Nash T."/>
        </authorList>
    </citation>
    <scope>NUCLEOTIDE SEQUENCE</scope>
    <source>
        <strain evidence="9">DH</strain>
    </source>
</reference>
<feature type="region of interest" description="Disordered" evidence="6">
    <location>
        <begin position="316"/>
        <end position="341"/>
    </location>
</feature>
<dbReference type="PROSITE" id="PS50011">
    <property type="entry name" value="PROTEIN_KINASE_DOM"/>
    <property type="match status" value="1"/>
</dbReference>
<feature type="compositionally biased region" description="Polar residues" evidence="6">
    <location>
        <begin position="316"/>
        <end position="331"/>
    </location>
</feature>
<sequence>MRLFKFFRRSHLTHMSLVLSALGSSGTENRLQRSGSRHRGLSYKSDRPKVSLVLSVPKTGPSAEETLKEDIRFIDRLKHPHISRITAAVKDKSDYYEVCLSTHIEGQTLRDLIDCKAADSAVIAEDKVWAILAQLLDAAAACQRLYRSHLNIAPSNIYISDLYYVKLGRPLLTSERKETTTWSSDTTPYKSLEVISGTSFSSASDVWSIGCIVYELCTLTPLFTARSVNDMLQDLQEISRLEFIPGYSADLFLLLTQMLAVDEAARISASDALRHPRIRHSVGQFRYNIETELSELTFEDLPELFTEKRVQKLGGSQTRRQGGSVLQTCESSTRRDSPSCKSRVNASATAVKGAIRNLAISRLSMSLQECVKMAENKNTGPSRSAVMEDRAAKATKHEEFDGPASSPDLAMSPGESAIINSLEILLRPCDHVMTTTEYARLLDLRRCPSCGGKIKSIEFINELTSIRI</sequence>
<dbReference type="EMBL" id="AHGT01000001">
    <property type="protein sequence ID" value="ESU39699.1"/>
    <property type="molecule type" value="Genomic_DNA"/>
</dbReference>
<evidence type="ECO:0000256" key="6">
    <source>
        <dbReference type="SAM" id="MobiDB-lite"/>
    </source>
</evidence>
<comment type="caution">
    <text evidence="8">The sequence shown here is derived from an EMBL/GenBank/DDBJ whole genome shotgun (WGS) entry which is preliminary data.</text>
</comment>
<reference evidence="8 9" key="2">
    <citation type="journal article" date="2013" name="Genome Biol. Evol.">
        <title>Genome sequencing of Giardia lamblia genotypes A2 and B isolates (DH and GS) and comparative analysis with the genomes of genotypes A1 and E (WB and Pig).</title>
        <authorList>
            <person name="Adam R.D."/>
            <person name="Dahlstrom E.W."/>
            <person name="Martens C.A."/>
            <person name="Bruno D.P."/>
            <person name="Barbian K.D."/>
            <person name="Ricklefs S.M."/>
            <person name="Hernandez M.M."/>
            <person name="Narla N.P."/>
            <person name="Patel R.B."/>
            <person name="Porcella S.F."/>
            <person name="Nash T.E."/>
        </authorList>
    </citation>
    <scope>NUCLEOTIDE SEQUENCE [LARGE SCALE GENOMIC DNA]</scope>
    <source>
        <strain evidence="8 9">DH</strain>
    </source>
</reference>
<organism evidence="8 9">
    <name type="scientific">Giardia intestinalis</name>
    <name type="common">Giardia lamblia</name>
    <dbReference type="NCBI Taxonomy" id="5741"/>
    <lineage>
        <taxon>Eukaryota</taxon>
        <taxon>Metamonada</taxon>
        <taxon>Diplomonadida</taxon>
        <taxon>Hexamitidae</taxon>
        <taxon>Giardiinae</taxon>
        <taxon>Giardia</taxon>
    </lineage>
</organism>
<dbReference type="VEuPathDB" id="GiardiaDB:DHA2_14648"/>
<dbReference type="PANTHER" id="PTHR43671">
    <property type="entry name" value="SERINE/THREONINE-PROTEIN KINASE NEK"/>
    <property type="match status" value="1"/>
</dbReference>
<keyword evidence="2" id="KW-0808">Transferase</keyword>
<dbReference type="Gene3D" id="1.10.510.10">
    <property type="entry name" value="Transferase(Phosphotransferase) domain 1"/>
    <property type="match status" value="1"/>
</dbReference>
<keyword evidence="3" id="KW-0547">Nucleotide-binding</keyword>
<keyword evidence="4 8" id="KW-0418">Kinase</keyword>
<evidence type="ECO:0000259" key="7">
    <source>
        <dbReference type="PROSITE" id="PS50011"/>
    </source>
</evidence>
<dbReference type="SUPFAM" id="SSF56112">
    <property type="entry name" value="Protein kinase-like (PK-like)"/>
    <property type="match status" value="1"/>
</dbReference>
<name>V6TM52_GIAIN</name>
<dbReference type="GO" id="GO:0005524">
    <property type="term" value="F:ATP binding"/>
    <property type="evidence" value="ECO:0007669"/>
    <property type="project" value="UniProtKB-KW"/>
</dbReference>
<evidence type="ECO:0000256" key="3">
    <source>
        <dbReference type="ARBA" id="ARBA00022741"/>
    </source>
</evidence>
<proteinExistence type="predicted"/>
<accession>V6TM52</accession>
<dbReference type="Proteomes" id="UP000018320">
    <property type="component" value="Unassembled WGS sequence"/>
</dbReference>
<keyword evidence="5" id="KW-0067">ATP-binding</keyword>
<evidence type="ECO:0000256" key="5">
    <source>
        <dbReference type="ARBA" id="ARBA00022840"/>
    </source>
</evidence>
<evidence type="ECO:0000313" key="8">
    <source>
        <dbReference type="EMBL" id="ESU39699.1"/>
    </source>
</evidence>
<dbReference type="AlphaFoldDB" id="V6TM52"/>
<evidence type="ECO:0000313" key="9">
    <source>
        <dbReference type="Proteomes" id="UP000018320"/>
    </source>
</evidence>
<dbReference type="InterPro" id="IPR000719">
    <property type="entry name" value="Prot_kinase_dom"/>
</dbReference>
<dbReference type="InterPro" id="IPR050660">
    <property type="entry name" value="NEK_Ser/Thr_kinase"/>
</dbReference>
<gene>
    <name evidence="8" type="ORF">DHA2_14648</name>
</gene>
<dbReference type="VEuPathDB" id="GiardiaDB:QR46_0264"/>
<dbReference type="GO" id="GO:0004674">
    <property type="term" value="F:protein serine/threonine kinase activity"/>
    <property type="evidence" value="ECO:0007669"/>
    <property type="project" value="UniProtKB-EC"/>
</dbReference>
<evidence type="ECO:0000256" key="4">
    <source>
        <dbReference type="ARBA" id="ARBA00022777"/>
    </source>
</evidence>
<evidence type="ECO:0000256" key="1">
    <source>
        <dbReference type="ARBA" id="ARBA00012513"/>
    </source>
</evidence>
<feature type="domain" description="Protein kinase" evidence="7">
    <location>
        <begin position="28"/>
        <end position="278"/>
    </location>
</feature>
<dbReference type="EC" id="2.7.11.1" evidence="1"/>
<dbReference type="VEuPathDB" id="GiardiaDB:GL50581_4359"/>
<dbReference type="VEuPathDB" id="GiardiaDB:GL50803_0014648"/>
<dbReference type="PANTHER" id="PTHR43671:SF13">
    <property type="entry name" value="SERINE_THREONINE-PROTEIN KINASE NEK2"/>
    <property type="match status" value="1"/>
</dbReference>
<dbReference type="InterPro" id="IPR011009">
    <property type="entry name" value="Kinase-like_dom_sf"/>
</dbReference>
<evidence type="ECO:0000256" key="2">
    <source>
        <dbReference type="ARBA" id="ARBA00022679"/>
    </source>
</evidence>